<gene>
    <name evidence="1" type="ORF">YYC_00029</name>
</gene>
<evidence type="ECO:0000313" key="2">
    <source>
        <dbReference type="Proteomes" id="UP000018538"/>
    </source>
</evidence>
<evidence type="ECO:0000313" key="1">
    <source>
        <dbReference type="EMBL" id="ETB63505.1"/>
    </source>
</evidence>
<proteinExistence type="predicted"/>
<dbReference type="Proteomes" id="UP000018538">
    <property type="component" value="Unassembled WGS sequence"/>
</dbReference>
<dbReference type="Pfam" id="PF06022">
    <property type="entry name" value="Cir_Bir_Yir"/>
    <property type="match status" value="1"/>
</dbReference>
<reference evidence="1 2" key="1">
    <citation type="submission" date="2013-11" db="EMBL/GenBank/DDBJ databases">
        <title>The Genome Sequence of Plasmodium yoelii 17X.</title>
        <authorList>
            <consortium name="The Broad Institute Genomics Platform"/>
            <consortium name="The Broad Institute Genome Sequencing Center for Infectious Disease"/>
            <person name="Neafsey D."/>
            <person name="Adams J."/>
            <person name="Walker B."/>
            <person name="Young S.K."/>
            <person name="Zeng Q."/>
            <person name="Gargeya S."/>
            <person name="Fitzgerald M."/>
            <person name="Haas B."/>
            <person name="Abouelleil A."/>
            <person name="Alvarado L."/>
            <person name="Chapman S.B."/>
            <person name="Gainer-Dewar J."/>
            <person name="Goldberg J."/>
            <person name="Griggs A."/>
            <person name="Gujja S."/>
            <person name="Hansen M."/>
            <person name="Howarth C."/>
            <person name="Imamovic A."/>
            <person name="Ireland A."/>
            <person name="Larimer J."/>
            <person name="McCowan C."/>
            <person name="Murphy C."/>
            <person name="Pearson M."/>
            <person name="Poon T.W."/>
            <person name="Priest M."/>
            <person name="Roberts A."/>
            <person name="Saif S."/>
            <person name="Shea T."/>
            <person name="Sykes S."/>
            <person name="Wortman J."/>
            <person name="Nusbaum C."/>
            <person name="Birren B."/>
        </authorList>
    </citation>
    <scope>NUCLEOTIDE SEQUENCE [LARGE SCALE GENOMIC DNA]</scope>
    <source>
        <strain evidence="1 2">17X</strain>
    </source>
</reference>
<dbReference type="AlphaFoldDB" id="V7PWJ3"/>
<dbReference type="InterPro" id="IPR006477">
    <property type="entry name" value="Yir_bir_cir"/>
</dbReference>
<protein>
    <recommendedName>
        <fullName evidence="3">Plasmodium variant antigen protein Cir/Yir/Bir</fullName>
    </recommendedName>
</protein>
<accession>V7PWJ3</accession>
<organism evidence="1 2">
    <name type="scientific">Plasmodium yoelii 17X</name>
    <dbReference type="NCBI Taxonomy" id="1323249"/>
    <lineage>
        <taxon>Eukaryota</taxon>
        <taxon>Sar</taxon>
        <taxon>Alveolata</taxon>
        <taxon>Apicomplexa</taxon>
        <taxon>Aconoidasida</taxon>
        <taxon>Haemosporida</taxon>
        <taxon>Plasmodiidae</taxon>
        <taxon>Plasmodium</taxon>
        <taxon>Plasmodium (Vinckeia)</taxon>
    </lineage>
</organism>
<name>V7PWJ3_PLAYE</name>
<keyword evidence="2" id="KW-1185">Reference proteome</keyword>
<evidence type="ECO:0008006" key="3">
    <source>
        <dbReference type="Google" id="ProtNLM"/>
    </source>
</evidence>
<dbReference type="EMBL" id="KI635720">
    <property type="protein sequence ID" value="ETB63505.1"/>
    <property type="molecule type" value="Genomic_DNA"/>
</dbReference>
<dbReference type="OrthoDB" id="373286at2759"/>
<sequence>MLINILTTKLWMKSNLILVRVYSNHSSILERHMGNYNYWRVLGNIGYMSQFYELFYQICNKIHEYNTNGGTINDIGNITTKCSQAYTKIYNKVDKCDPYINLLNNFKKTYDNFRYLVIMGNTINN</sequence>